<gene>
    <name evidence="1" type="ORF">ACFSDE_10455</name>
</gene>
<reference evidence="2" key="1">
    <citation type="journal article" date="2019" name="Int. J. Syst. Evol. Microbiol.">
        <title>The Global Catalogue of Microorganisms (GCM) 10K type strain sequencing project: providing services to taxonomists for standard genome sequencing and annotation.</title>
        <authorList>
            <consortium name="The Broad Institute Genomics Platform"/>
            <consortium name="The Broad Institute Genome Sequencing Center for Infectious Disease"/>
            <person name="Wu L."/>
            <person name="Ma J."/>
        </authorList>
    </citation>
    <scope>NUCLEOTIDE SEQUENCE [LARGE SCALE GENOMIC DNA]</scope>
    <source>
        <strain evidence="2">CGMCC 1.12477</strain>
    </source>
</reference>
<name>A0ABW4TNU5_9ACTN</name>
<keyword evidence="2" id="KW-1185">Reference proteome</keyword>
<evidence type="ECO:0000313" key="2">
    <source>
        <dbReference type="Proteomes" id="UP001597351"/>
    </source>
</evidence>
<dbReference type="RefSeq" id="WP_343918088.1">
    <property type="nucleotide sequence ID" value="NZ_BAAAJT010000002.1"/>
</dbReference>
<comment type="caution">
    <text evidence="1">The sequence shown here is derived from an EMBL/GenBank/DDBJ whole genome shotgun (WGS) entry which is preliminary data.</text>
</comment>
<protein>
    <recommendedName>
        <fullName evidence="3">Alpha/beta hydrolase</fullName>
    </recommendedName>
</protein>
<accession>A0ABW4TNU5</accession>
<proteinExistence type="predicted"/>
<organism evidence="1 2">
    <name type="scientific">Nocardioides aestuarii</name>
    <dbReference type="NCBI Taxonomy" id="252231"/>
    <lineage>
        <taxon>Bacteria</taxon>
        <taxon>Bacillati</taxon>
        <taxon>Actinomycetota</taxon>
        <taxon>Actinomycetes</taxon>
        <taxon>Propionibacteriales</taxon>
        <taxon>Nocardioidaceae</taxon>
        <taxon>Nocardioides</taxon>
    </lineage>
</organism>
<evidence type="ECO:0000313" key="1">
    <source>
        <dbReference type="EMBL" id="MFD1947212.1"/>
    </source>
</evidence>
<evidence type="ECO:0008006" key="3">
    <source>
        <dbReference type="Google" id="ProtNLM"/>
    </source>
</evidence>
<dbReference type="EMBL" id="JBHUGD010000003">
    <property type="protein sequence ID" value="MFD1947212.1"/>
    <property type="molecule type" value="Genomic_DNA"/>
</dbReference>
<dbReference type="Proteomes" id="UP001597351">
    <property type="component" value="Unassembled WGS sequence"/>
</dbReference>
<sequence>MRFCFLPSPLTTPAVGSRLAAELERRGHEAVVAGGGETDTTDLLARFVAAAEGADVVVPHSNAGRFGPAVASEVGAELVCLDALLPGGGEEGRWVDFLRAREQPDGLLAPWTRWWPEEDVLTVAGDHLELLRADEPRVSLRLLLQDPPAPTGWLEHRSGYLGFGDTYADQQALVAAHGWEVRRLDGTHLHLLTDPATVAEALLDVVGLLGRP</sequence>